<comment type="caution">
    <text evidence="1">The sequence shown here is derived from an EMBL/GenBank/DDBJ whole genome shotgun (WGS) entry which is preliminary data.</text>
</comment>
<dbReference type="RefSeq" id="WP_052006846.1">
    <property type="nucleotide sequence ID" value="NZ_AODM01000044.1"/>
</dbReference>
<dbReference type="AlphaFoldDB" id="W7DR23"/>
<dbReference type="Proteomes" id="UP000019241">
    <property type="component" value="Unassembled WGS sequence"/>
</dbReference>
<evidence type="ECO:0000313" key="1">
    <source>
        <dbReference type="EMBL" id="EUJ52490.1"/>
    </source>
</evidence>
<protein>
    <submittedName>
        <fullName evidence="1">Uncharacterized protein</fullName>
    </submittedName>
</protein>
<gene>
    <name evidence="1" type="ORF">MCOL2_13824</name>
</gene>
<reference evidence="1 2" key="1">
    <citation type="submission" date="2012-12" db="EMBL/GenBank/DDBJ databases">
        <title>Novel taxa of Listeriaceae from agricultural environments in the United States.</title>
        <authorList>
            <person name="den Bakker H.C."/>
            <person name="Allred A."/>
            <person name="Warchocki S."/>
            <person name="Wright E.M."/>
            <person name="Burrell A."/>
            <person name="Nightingale K.K."/>
            <person name="Kephart D."/>
            <person name="Wiedmann M."/>
        </authorList>
    </citation>
    <scope>NUCLEOTIDE SEQUENCE [LARGE SCALE GENOMIC DNA]</scope>
    <source>
        <strain evidence="1 2">FSL S10-1203</strain>
    </source>
</reference>
<dbReference type="EMBL" id="AODM01000044">
    <property type="protein sequence ID" value="EUJ52490.1"/>
    <property type="molecule type" value="Genomic_DNA"/>
</dbReference>
<dbReference type="PATRIC" id="fig|1265822.4.peg.2812"/>
<accession>W7DR23</accession>
<name>W7DR23_9LIST</name>
<proteinExistence type="predicted"/>
<organism evidence="1 2">
    <name type="scientific">Listeria fleischmannii FSL S10-1203</name>
    <dbReference type="NCBI Taxonomy" id="1265822"/>
    <lineage>
        <taxon>Bacteria</taxon>
        <taxon>Bacillati</taxon>
        <taxon>Bacillota</taxon>
        <taxon>Bacilli</taxon>
        <taxon>Bacillales</taxon>
        <taxon>Listeriaceae</taxon>
        <taxon>Listeria</taxon>
    </lineage>
</organism>
<evidence type="ECO:0000313" key="2">
    <source>
        <dbReference type="Proteomes" id="UP000019241"/>
    </source>
</evidence>
<sequence>MLSPLFAFAEDHIQAIVAQWMVTAYVQSEEYEKRKLIPGFLDEVEREATWLLRHILQQTQKGFAIDYRLVENIGEDRKEMGTSQSEFIRSCSDLCHILICYIQQAIDTQQIKPSQEDYQTFQRDVHTIFRQVCLHIEKGYESL</sequence>